<evidence type="ECO:0000256" key="1">
    <source>
        <dbReference type="SAM" id="MobiDB-lite"/>
    </source>
</evidence>
<evidence type="ECO:0000313" key="2">
    <source>
        <dbReference type="EMBL" id="MPC10692.1"/>
    </source>
</evidence>
<protein>
    <submittedName>
        <fullName evidence="2">Uncharacterized protein</fullName>
    </submittedName>
</protein>
<organism evidence="2 3">
    <name type="scientific">Portunus trituberculatus</name>
    <name type="common">Swimming crab</name>
    <name type="synonym">Neptunus trituberculatus</name>
    <dbReference type="NCBI Taxonomy" id="210409"/>
    <lineage>
        <taxon>Eukaryota</taxon>
        <taxon>Metazoa</taxon>
        <taxon>Ecdysozoa</taxon>
        <taxon>Arthropoda</taxon>
        <taxon>Crustacea</taxon>
        <taxon>Multicrustacea</taxon>
        <taxon>Malacostraca</taxon>
        <taxon>Eumalacostraca</taxon>
        <taxon>Eucarida</taxon>
        <taxon>Decapoda</taxon>
        <taxon>Pleocyemata</taxon>
        <taxon>Brachyura</taxon>
        <taxon>Eubrachyura</taxon>
        <taxon>Portunoidea</taxon>
        <taxon>Portunidae</taxon>
        <taxon>Portuninae</taxon>
        <taxon>Portunus</taxon>
    </lineage>
</organism>
<accession>A0A5B7CLX6</accession>
<sequence length="177" mass="19078">MTTALFTLQEFATVTKTGHEGGGEALAGAGIPGASSTRPRDAQPPALGCLSNGNEFPRHLYPAINIGKPYNKLPPLTTPSSHLPATSHPQFMVVVGRWCGGRAVCIRLGMYDPTVRHCGSAHVLISTQHMPTHHHLPFFLSLANNRCGSGPAVTNDDTLSLLTQKSLLEFLRLERIY</sequence>
<gene>
    <name evidence="2" type="ORF">E2C01_003333</name>
</gene>
<evidence type="ECO:0000313" key="3">
    <source>
        <dbReference type="Proteomes" id="UP000324222"/>
    </source>
</evidence>
<keyword evidence="3" id="KW-1185">Reference proteome</keyword>
<reference evidence="2 3" key="1">
    <citation type="submission" date="2019-05" db="EMBL/GenBank/DDBJ databases">
        <title>Another draft genome of Portunus trituberculatus and its Hox gene families provides insights of decapod evolution.</title>
        <authorList>
            <person name="Jeong J.-H."/>
            <person name="Song I."/>
            <person name="Kim S."/>
            <person name="Choi T."/>
            <person name="Kim D."/>
            <person name="Ryu S."/>
            <person name="Kim W."/>
        </authorList>
    </citation>
    <scope>NUCLEOTIDE SEQUENCE [LARGE SCALE GENOMIC DNA]</scope>
    <source>
        <tissue evidence="2">Muscle</tissue>
    </source>
</reference>
<dbReference type="Proteomes" id="UP000324222">
    <property type="component" value="Unassembled WGS sequence"/>
</dbReference>
<name>A0A5B7CLX6_PORTR</name>
<dbReference type="AlphaFoldDB" id="A0A5B7CLX6"/>
<dbReference type="EMBL" id="VSRR010000127">
    <property type="protein sequence ID" value="MPC10692.1"/>
    <property type="molecule type" value="Genomic_DNA"/>
</dbReference>
<feature type="region of interest" description="Disordered" evidence="1">
    <location>
        <begin position="18"/>
        <end position="44"/>
    </location>
</feature>
<proteinExistence type="predicted"/>
<comment type="caution">
    <text evidence="2">The sequence shown here is derived from an EMBL/GenBank/DDBJ whole genome shotgun (WGS) entry which is preliminary data.</text>
</comment>